<accession>A0A9D4YT47</accession>
<comment type="caution">
    <text evidence="2">The sequence shown here is derived from an EMBL/GenBank/DDBJ whole genome shotgun (WGS) entry which is preliminary data.</text>
</comment>
<evidence type="ECO:0000256" key="1">
    <source>
        <dbReference type="SAM" id="MobiDB-lite"/>
    </source>
</evidence>
<gene>
    <name evidence="2" type="ORF">D9Q98_008325</name>
</gene>
<dbReference type="AlphaFoldDB" id="A0A9D4YT47"/>
<reference evidence="2" key="2">
    <citation type="submission" date="2020-11" db="EMBL/GenBank/DDBJ databases">
        <authorList>
            <person name="Cecchin M."/>
            <person name="Marcolungo L."/>
            <person name="Rossato M."/>
            <person name="Girolomoni L."/>
            <person name="Cosentino E."/>
            <person name="Cuine S."/>
            <person name="Li-Beisson Y."/>
            <person name="Delledonne M."/>
            <person name="Ballottari M."/>
        </authorList>
    </citation>
    <scope>NUCLEOTIDE SEQUENCE</scope>
    <source>
        <strain evidence="2">211/11P</strain>
        <tissue evidence="2">Whole cell</tissue>
    </source>
</reference>
<feature type="compositionally biased region" description="Basic and acidic residues" evidence="1">
    <location>
        <begin position="322"/>
        <end position="341"/>
    </location>
</feature>
<proteinExistence type="predicted"/>
<feature type="compositionally biased region" description="Polar residues" evidence="1">
    <location>
        <begin position="378"/>
        <end position="394"/>
    </location>
</feature>
<dbReference type="Gene3D" id="3.40.50.150">
    <property type="entry name" value="Vaccinia Virus protein VP39"/>
    <property type="match status" value="1"/>
</dbReference>
<feature type="region of interest" description="Disordered" evidence="1">
    <location>
        <begin position="372"/>
        <end position="453"/>
    </location>
</feature>
<evidence type="ECO:0000313" key="2">
    <source>
        <dbReference type="EMBL" id="KAI3424943.1"/>
    </source>
</evidence>
<sequence length="499" mass="51531">MAAAAGNVGETPAAPAADARLKALYSVMQSIENKLGGGEGVEGLYGSIKKSGMDKVVECMAAKCGLDSRSVMVDIGAGLGRPLLHALLEPGIAGARGIEIDRIKCDKAAAFCKQAVAELRRRGIAGAEELVPPPVECSAIEKVRSLDPCTHAYSFWEGVPWEGKAAFGALFAACRTLRSVAVVQRAIRTCPLEYMDELGFGELVLVGSFSVSMSGSGRSFTAYVFNKVSLPLALPHQTALEQAAAHSVETPAQAGEGAAVAAVSTGAVAAAAELDGETADSRLAAAAAVMSGPSTMGRGRRQRQPSTRQQQAEEELEEEAEEAPRLSAREQRADRRNSAAREAARAADVQLAAQAALTEHQAAAPPVLVQAQQPTAVSSADSPAKNTRSRSISSPDAGKPSAKLSSPQKGGVQKRASPVKAATRTLPRTERSAASASRKLALPPTPTSKAAATEKVVAAPGSAGLLHRATRVVKSSLAEGISKLRPTRAGAAARRGLQS</sequence>
<dbReference type="Proteomes" id="UP001055712">
    <property type="component" value="Unassembled WGS sequence"/>
</dbReference>
<evidence type="ECO:0000313" key="3">
    <source>
        <dbReference type="Proteomes" id="UP001055712"/>
    </source>
</evidence>
<name>A0A9D4YT47_CHLVU</name>
<feature type="compositionally biased region" description="Acidic residues" evidence="1">
    <location>
        <begin position="312"/>
        <end position="321"/>
    </location>
</feature>
<keyword evidence="3" id="KW-1185">Reference proteome</keyword>
<dbReference type="SUPFAM" id="SSF53335">
    <property type="entry name" value="S-adenosyl-L-methionine-dependent methyltransferases"/>
    <property type="match status" value="1"/>
</dbReference>
<dbReference type="EMBL" id="SIDB01000012">
    <property type="protein sequence ID" value="KAI3424943.1"/>
    <property type="molecule type" value="Genomic_DNA"/>
</dbReference>
<dbReference type="OrthoDB" id="443402at2759"/>
<evidence type="ECO:0008006" key="4">
    <source>
        <dbReference type="Google" id="ProtNLM"/>
    </source>
</evidence>
<feature type="region of interest" description="Disordered" evidence="1">
    <location>
        <begin position="289"/>
        <end position="341"/>
    </location>
</feature>
<dbReference type="InterPro" id="IPR029063">
    <property type="entry name" value="SAM-dependent_MTases_sf"/>
</dbReference>
<protein>
    <recommendedName>
        <fullName evidence="4">DOT1 domain-containing protein</fullName>
    </recommendedName>
</protein>
<reference evidence="2" key="1">
    <citation type="journal article" date="2019" name="Plant J.">
        <title>Chlorella vulgaris genome assembly and annotation reveals the molecular basis for metabolic acclimation to high light conditions.</title>
        <authorList>
            <person name="Cecchin M."/>
            <person name="Marcolungo L."/>
            <person name="Rossato M."/>
            <person name="Girolomoni L."/>
            <person name="Cosentino E."/>
            <person name="Cuine S."/>
            <person name="Li-Beisson Y."/>
            <person name="Delledonne M."/>
            <person name="Ballottari M."/>
        </authorList>
    </citation>
    <scope>NUCLEOTIDE SEQUENCE</scope>
    <source>
        <strain evidence="2">211/11P</strain>
    </source>
</reference>
<organism evidence="2 3">
    <name type="scientific">Chlorella vulgaris</name>
    <name type="common">Green alga</name>
    <dbReference type="NCBI Taxonomy" id="3077"/>
    <lineage>
        <taxon>Eukaryota</taxon>
        <taxon>Viridiplantae</taxon>
        <taxon>Chlorophyta</taxon>
        <taxon>core chlorophytes</taxon>
        <taxon>Trebouxiophyceae</taxon>
        <taxon>Chlorellales</taxon>
        <taxon>Chlorellaceae</taxon>
        <taxon>Chlorella clade</taxon>
        <taxon>Chlorella</taxon>
    </lineage>
</organism>